<evidence type="ECO:0000256" key="9">
    <source>
        <dbReference type="ARBA" id="ARBA00022475"/>
    </source>
</evidence>
<feature type="transmembrane region" description="Helical" evidence="27">
    <location>
        <begin position="394"/>
        <end position="414"/>
    </location>
</feature>
<feature type="transmembrane region" description="Helical" evidence="27">
    <location>
        <begin position="212"/>
        <end position="232"/>
    </location>
</feature>
<dbReference type="GO" id="GO:0140410">
    <property type="term" value="F:monoatomic cation:bicarbonate symporter activity"/>
    <property type="evidence" value="ECO:0007669"/>
    <property type="project" value="TreeGrafter"/>
</dbReference>
<keyword evidence="16" id="KW-0406">Ion transport</keyword>
<dbReference type="PANTHER" id="PTHR12191:SF5">
    <property type="entry name" value="METAL CATION SYMPORTER ZIP14"/>
    <property type="match status" value="1"/>
</dbReference>
<accession>A0A3Q4BHH0</accession>
<dbReference type="PANTHER" id="PTHR12191">
    <property type="entry name" value="SOLUTE CARRIER FAMILY 39"/>
    <property type="match status" value="1"/>
</dbReference>
<dbReference type="GO" id="GO:0016323">
    <property type="term" value="C:basolateral plasma membrane"/>
    <property type="evidence" value="ECO:0007669"/>
    <property type="project" value="UniProtKB-SubCell"/>
</dbReference>
<proteinExistence type="inferred from homology"/>
<dbReference type="Pfam" id="PF02535">
    <property type="entry name" value="Zip"/>
    <property type="match status" value="1"/>
</dbReference>
<evidence type="ECO:0000256" key="26">
    <source>
        <dbReference type="SAM" id="MobiDB-lite"/>
    </source>
</evidence>
<reference evidence="29" key="1">
    <citation type="submission" date="2025-08" db="UniProtKB">
        <authorList>
            <consortium name="Ensembl"/>
        </authorList>
    </citation>
    <scope>IDENTIFICATION</scope>
</reference>
<feature type="chain" id="PRO_5018649820" description="Metal cation symporter ZIP14" evidence="28">
    <location>
        <begin position="40"/>
        <end position="489"/>
    </location>
</feature>
<evidence type="ECO:0000256" key="22">
    <source>
        <dbReference type="ARBA" id="ARBA00042543"/>
    </source>
</evidence>
<protein>
    <recommendedName>
        <fullName evidence="21">Metal cation symporter ZIP14</fullName>
    </recommendedName>
    <alternativeName>
        <fullName evidence="22">Solute carrier family 39 member 14</fullName>
    </alternativeName>
    <alternativeName>
        <fullName evidence="23">Zrt- and Irt-like protein 14</fullName>
    </alternativeName>
</protein>
<keyword evidence="10 27" id="KW-0812">Transmembrane</keyword>
<evidence type="ECO:0000256" key="20">
    <source>
        <dbReference type="ARBA" id="ARBA00036412"/>
    </source>
</evidence>
<feature type="region of interest" description="Disordered" evidence="26">
    <location>
        <begin position="279"/>
        <end position="310"/>
    </location>
</feature>
<keyword evidence="9" id="KW-1003">Cell membrane</keyword>
<evidence type="ECO:0000256" key="21">
    <source>
        <dbReference type="ARBA" id="ARBA00040176"/>
    </source>
</evidence>
<evidence type="ECO:0000256" key="10">
    <source>
        <dbReference type="ARBA" id="ARBA00022692"/>
    </source>
</evidence>
<evidence type="ECO:0000256" key="23">
    <source>
        <dbReference type="ARBA" id="ARBA00042974"/>
    </source>
</evidence>
<reference evidence="29" key="2">
    <citation type="submission" date="2025-09" db="UniProtKB">
        <authorList>
            <consortium name="Ensembl"/>
        </authorList>
    </citation>
    <scope>IDENTIFICATION</scope>
</reference>
<feature type="transmembrane region" description="Helical" evidence="27">
    <location>
        <begin position="244"/>
        <end position="262"/>
    </location>
</feature>
<dbReference type="InterPro" id="IPR050799">
    <property type="entry name" value="ZIP_Transporter"/>
</dbReference>
<comment type="catalytic activity">
    <reaction evidence="24">
        <text>Zn(2+)(out) + 2 hydrogencarbonate(out) = Zn(2+)(in) + 2 hydrogencarbonate(in)</text>
        <dbReference type="Rhea" id="RHEA:62252"/>
        <dbReference type="ChEBI" id="CHEBI:17544"/>
        <dbReference type="ChEBI" id="CHEBI:29105"/>
    </reaction>
    <physiologicalReaction direction="left-to-right" evidence="24">
        <dbReference type="Rhea" id="RHEA:62253"/>
    </physiologicalReaction>
</comment>
<sequence>MFIWSRHGRAFKIFNHRWSQLIFIPALVMSLCPLGRVTGQRESETQLPAQVLQDLLARHGENSTITVPQLRALLALLSQNQDKGDENSGKVAETIATTPPKSNMSKVRTKIIKGDSCFCLPADTLAIYSISEQSQLDGQGLLELCPTMLQQLDAGTCRARSKEELTDDTSPRPSDAEVWGFSILSVTVINAFSLTGVLIVPVMKMRYMKYAFIFFIALAIGTLFSTAILQLLPEAFGFDPMVNFYMSKSAVVFGGFYLFFFTEKVLKVLLNHKNGVKHYSRPHQDVEEGEKEKLQHNGEASSLPDNAGRSGADSGGCYWLKGTSHSDIGTLAWMITLSDGLHNFIDGLAIGASFTASVFQGISTSVAILCEEFPHELGDFVILLNAGMSIQQALFFNFLSACCCYLGMCFGILAGNSFSPNWIFALAGGMFLYISLADMFPEMNEVSREEENAGGTSFLVTFAIQNAGLLTGFSIMLLLTTYSGQIRLG</sequence>
<evidence type="ECO:0000256" key="12">
    <source>
        <dbReference type="ARBA" id="ARBA00022753"/>
    </source>
</evidence>
<keyword evidence="12" id="KW-0967">Endosome</keyword>
<organism evidence="29 30">
    <name type="scientific">Mola mola</name>
    <name type="common">Ocean sunfish</name>
    <name type="synonym">Tetraodon mola</name>
    <dbReference type="NCBI Taxonomy" id="94237"/>
    <lineage>
        <taxon>Eukaryota</taxon>
        <taxon>Metazoa</taxon>
        <taxon>Chordata</taxon>
        <taxon>Craniata</taxon>
        <taxon>Vertebrata</taxon>
        <taxon>Euteleostomi</taxon>
        <taxon>Actinopterygii</taxon>
        <taxon>Neopterygii</taxon>
        <taxon>Teleostei</taxon>
        <taxon>Neoteleostei</taxon>
        <taxon>Acanthomorphata</taxon>
        <taxon>Eupercaria</taxon>
        <taxon>Tetraodontiformes</taxon>
        <taxon>Molidae</taxon>
        <taxon>Mola</taxon>
    </lineage>
</organism>
<comment type="catalytic activity">
    <reaction evidence="20">
        <text>Cd(2+)(out) + 2 hydrogencarbonate(out) = Cd(2+)(in) + 2 hydrogencarbonate(in)</text>
        <dbReference type="Rhea" id="RHEA:62256"/>
        <dbReference type="ChEBI" id="CHEBI:17544"/>
        <dbReference type="ChEBI" id="CHEBI:48775"/>
    </reaction>
    <physiologicalReaction direction="left-to-right" evidence="20">
        <dbReference type="Rhea" id="RHEA:62257"/>
    </physiologicalReaction>
</comment>
<evidence type="ECO:0000256" key="6">
    <source>
        <dbReference type="ARBA" id="ARBA00006939"/>
    </source>
</evidence>
<dbReference type="InterPro" id="IPR003689">
    <property type="entry name" value="ZIP"/>
</dbReference>
<comment type="catalytic activity">
    <reaction evidence="25">
        <text>Mn(2+)(out) + 2 hydrogencarbonate(out) = Mn(2+)(in) + 2 hydrogencarbonate(in)</text>
        <dbReference type="Rhea" id="RHEA:62260"/>
        <dbReference type="ChEBI" id="CHEBI:17544"/>
        <dbReference type="ChEBI" id="CHEBI:29035"/>
    </reaction>
    <physiologicalReaction direction="left-to-right" evidence="25">
        <dbReference type="Rhea" id="RHEA:62261"/>
    </physiologicalReaction>
</comment>
<dbReference type="GO" id="GO:0005385">
    <property type="term" value="F:zinc ion transmembrane transporter activity"/>
    <property type="evidence" value="ECO:0007669"/>
    <property type="project" value="TreeGrafter"/>
</dbReference>
<keyword evidence="11 28" id="KW-0732">Signal</keyword>
<keyword evidence="17 27" id="KW-0472">Membrane</keyword>
<evidence type="ECO:0000256" key="17">
    <source>
        <dbReference type="ARBA" id="ARBA00023136"/>
    </source>
</evidence>
<dbReference type="GO" id="GO:0030003">
    <property type="term" value="P:intracellular monoatomic cation homeostasis"/>
    <property type="evidence" value="ECO:0007669"/>
    <property type="project" value="TreeGrafter"/>
</dbReference>
<evidence type="ECO:0000256" key="8">
    <source>
        <dbReference type="ARBA" id="ARBA00022448"/>
    </source>
</evidence>
<evidence type="ECO:0000256" key="25">
    <source>
        <dbReference type="ARBA" id="ARBA00048071"/>
    </source>
</evidence>
<evidence type="ECO:0000256" key="1">
    <source>
        <dbReference type="ARBA" id="ARBA00004107"/>
    </source>
</evidence>
<dbReference type="AlphaFoldDB" id="A0A3Q4BHH0"/>
<dbReference type="GO" id="GO:0016324">
    <property type="term" value="C:apical plasma membrane"/>
    <property type="evidence" value="ECO:0007669"/>
    <property type="project" value="UniProtKB-SubCell"/>
</dbReference>
<feature type="transmembrane region" description="Helical" evidence="27">
    <location>
        <begin position="178"/>
        <end position="200"/>
    </location>
</feature>
<keyword evidence="8" id="KW-0813">Transport</keyword>
<evidence type="ECO:0000256" key="16">
    <source>
        <dbReference type="ARBA" id="ARBA00023065"/>
    </source>
</evidence>
<dbReference type="GO" id="GO:0031902">
    <property type="term" value="C:late endosome membrane"/>
    <property type="evidence" value="ECO:0007669"/>
    <property type="project" value="UniProtKB-SubCell"/>
</dbReference>
<evidence type="ECO:0000256" key="4">
    <source>
        <dbReference type="ARBA" id="ARBA00004520"/>
    </source>
</evidence>
<comment type="subunit">
    <text evidence="7">Homotrimer.</text>
</comment>
<feature type="signal peptide" evidence="28">
    <location>
        <begin position="1"/>
        <end position="39"/>
    </location>
</feature>
<dbReference type="GO" id="GO:0031901">
    <property type="term" value="C:early endosome membrane"/>
    <property type="evidence" value="ECO:0007669"/>
    <property type="project" value="UniProtKB-SubCell"/>
</dbReference>
<evidence type="ECO:0000313" key="29">
    <source>
        <dbReference type="Ensembl" id="ENSMMOP00000018985.1"/>
    </source>
</evidence>
<evidence type="ECO:0000256" key="15">
    <source>
        <dbReference type="ARBA" id="ARBA00022989"/>
    </source>
</evidence>
<evidence type="ECO:0000256" key="24">
    <source>
        <dbReference type="ARBA" id="ARBA00047497"/>
    </source>
</evidence>
<comment type="catalytic activity">
    <reaction evidence="19">
        <text>Fe(2+)(out) + 2 hydrogencarbonate(out) = Fe(2+)(in) + 2 hydrogencarbonate(in)</text>
        <dbReference type="Rhea" id="RHEA:62368"/>
        <dbReference type="ChEBI" id="CHEBI:17544"/>
        <dbReference type="ChEBI" id="CHEBI:29033"/>
    </reaction>
    <physiologicalReaction direction="left-to-right" evidence="19">
        <dbReference type="Rhea" id="RHEA:62369"/>
    </physiologicalReaction>
</comment>
<keyword evidence="30" id="KW-1185">Reference proteome</keyword>
<feature type="compositionally biased region" description="Basic and acidic residues" evidence="26">
    <location>
        <begin position="282"/>
        <end position="296"/>
    </location>
</feature>
<evidence type="ECO:0000256" key="19">
    <source>
        <dbReference type="ARBA" id="ARBA00035822"/>
    </source>
</evidence>
<dbReference type="Ensembl" id="ENSMMOT00000019300.1">
    <property type="protein sequence ID" value="ENSMMOP00000018985.1"/>
    <property type="gene ID" value="ENSMMOG00000014362.1"/>
</dbReference>
<evidence type="ECO:0000256" key="27">
    <source>
        <dbReference type="SAM" id="Phobius"/>
    </source>
</evidence>
<keyword evidence="14" id="KW-0864">Zinc transport</keyword>
<evidence type="ECO:0000256" key="5">
    <source>
        <dbReference type="ARBA" id="ARBA00004554"/>
    </source>
</evidence>
<evidence type="ECO:0000313" key="30">
    <source>
        <dbReference type="Proteomes" id="UP000261620"/>
    </source>
</evidence>
<keyword evidence="15 27" id="KW-1133">Transmembrane helix</keyword>
<evidence type="ECO:0000256" key="7">
    <source>
        <dbReference type="ARBA" id="ARBA00011233"/>
    </source>
</evidence>
<dbReference type="Proteomes" id="UP000261620">
    <property type="component" value="Unplaced"/>
</dbReference>
<evidence type="ECO:0000256" key="28">
    <source>
        <dbReference type="SAM" id="SignalP"/>
    </source>
</evidence>
<evidence type="ECO:0000256" key="2">
    <source>
        <dbReference type="ARBA" id="ARBA00004155"/>
    </source>
</evidence>
<comment type="similarity">
    <text evidence="6">Belongs to the ZIP transporter (TC 2.A.5) family.</text>
</comment>
<evidence type="ECO:0000256" key="14">
    <source>
        <dbReference type="ARBA" id="ARBA00022906"/>
    </source>
</evidence>
<keyword evidence="13" id="KW-0862">Zinc</keyword>
<dbReference type="GO" id="GO:0005765">
    <property type="term" value="C:lysosomal membrane"/>
    <property type="evidence" value="ECO:0007669"/>
    <property type="project" value="UniProtKB-SubCell"/>
</dbReference>
<keyword evidence="18" id="KW-0458">Lysosome</keyword>
<evidence type="ECO:0000256" key="18">
    <source>
        <dbReference type="ARBA" id="ARBA00023228"/>
    </source>
</evidence>
<evidence type="ECO:0000256" key="13">
    <source>
        <dbReference type="ARBA" id="ARBA00022833"/>
    </source>
</evidence>
<comment type="subcellular location">
    <subcellularLocation>
        <location evidence="3">Apical cell membrane</location>
        <topology evidence="3">Multi-pass membrane protein</topology>
    </subcellularLocation>
    <subcellularLocation>
        <location evidence="5">Basolateral cell membrane</location>
        <topology evidence="5">Multi-pass membrane protein</topology>
    </subcellularLocation>
    <subcellularLocation>
        <location evidence="4">Early endosome membrane</location>
        <topology evidence="4">Multi-pass membrane protein</topology>
    </subcellularLocation>
    <subcellularLocation>
        <location evidence="1">Late endosome membrane</location>
        <topology evidence="1">Multi-pass membrane protein</topology>
    </subcellularLocation>
    <subcellularLocation>
        <location evidence="2">Lysosome membrane</location>
        <topology evidence="2">Multi-pass membrane protein</topology>
    </subcellularLocation>
</comment>
<evidence type="ECO:0000256" key="3">
    <source>
        <dbReference type="ARBA" id="ARBA00004424"/>
    </source>
</evidence>
<dbReference type="GO" id="GO:0071578">
    <property type="term" value="P:zinc ion import across plasma membrane"/>
    <property type="evidence" value="ECO:0007669"/>
    <property type="project" value="TreeGrafter"/>
</dbReference>
<evidence type="ECO:0000256" key="11">
    <source>
        <dbReference type="ARBA" id="ARBA00022729"/>
    </source>
</evidence>
<feature type="transmembrane region" description="Helical" evidence="27">
    <location>
        <begin position="420"/>
        <end position="437"/>
    </location>
</feature>
<name>A0A3Q4BHH0_MOLML</name>
<feature type="transmembrane region" description="Helical" evidence="27">
    <location>
        <begin position="458"/>
        <end position="479"/>
    </location>
</feature>